<name>A0A6M8BEA4_9CYAN</name>
<sequence length="298" mass="32139">MQGVLFDLIRRLWGGGWVRGVLAIGLVLWFGFGGAIAAYADKAPQVLLFDTEPEAVSVLSVYETTPDTQINAVSTVLKSSKAFFKGAEGFKGLSVLQSEDGSRVVALTQWTDAASYEAFMSQPVEDYTKYQKEYQKESSKGGQPPIAVTPAKTEVFELADMQIPSGMVPVIRGQGALVQLGEVSVADTEDLPEVLSEVEQALPAVTKMYPAPRSVMLLKSVDNSEALLMAYWGYAEEFQDLTQVPAVDALSGLGTVEAEDGEAGAIALHAPPTVDQHLYKVVNVIAPKPPKQYSKKSY</sequence>
<reference evidence="3 4" key="1">
    <citation type="submission" date="2020-05" db="EMBL/GenBank/DDBJ databases">
        <title>Complete genome sequence of of a novel Thermoleptolyngbya strain isolated from hot springs of Ganzi, Sichuan China.</title>
        <authorList>
            <person name="Tang J."/>
            <person name="Daroch M."/>
            <person name="Li L."/>
            <person name="Waleron K."/>
            <person name="Waleron M."/>
            <person name="Waleron M."/>
        </authorList>
    </citation>
    <scope>NUCLEOTIDE SEQUENCE [LARGE SCALE GENOMIC DNA]</scope>
    <source>
        <strain evidence="3 4">PKUAC-SCTA183</strain>
    </source>
</reference>
<keyword evidence="1" id="KW-0472">Membrane</keyword>
<dbReference type="KEGG" id="theu:HPC62_06890"/>
<protein>
    <recommendedName>
        <fullName evidence="2">ABM domain-containing protein</fullName>
    </recommendedName>
</protein>
<dbReference type="Gene3D" id="3.30.70.100">
    <property type="match status" value="1"/>
</dbReference>
<gene>
    <name evidence="3" type="ORF">HPC62_06890</name>
</gene>
<dbReference type="EMBL" id="CP053661">
    <property type="protein sequence ID" value="QKD81961.1"/>
    <property type="molecule type" value="Genomic_DNA"/>
</dbReference>
<dbReference type="InterPro" id="IPR011008">
    <property type="entry name" value="Dimeric_a/b-barrel"/>
</dbReference>
<evidence type="ECO:0000256" key="1">
    <source>
        <dbReference type="SAM" id="Phobius"/>
    </source>
</evidence>
<dbReference type="Proteomes" id="UP000505210">
    <property type="component" value="Chromosome"/>
</dbReference>
<evidence type="ECO:0000313" key="3">
    <source>
        <dbReference type="EMBL" id="QKD81961.1"/>
    </source>
</evidence>
<keyword evidence="1" id="KW-1133">Transmembrane helix</keyword>
<dbReference type="AlphaFoldDB" id="A0A6M8BEA4"/>
<dbReference type="SUPFAM" id="SSF54909">
    <property type="entry name" value="Dimeric alpha+beta barrel"/>
    <property type="match status" value="1"/>
</dbReference>
<keyword evidence="4" id="KW-1185">Reference proteome</keyword>
<organism evidence="3 4">
    <name type="scientific">Thermoleptolyngbya sichuanensis A183</name>
    <dbReference type="NCBI Taxonomy" id="2737172"/>
    <lineage>
        <taxon>Bacteria</taxon>
        <taxon>Bacillati</taxon>
        <taxon>Cyanobacteriota</taxon>
        <taxon>Cyanophyceae</taxon>
        <taxon>Oculatellales</taxon>
        <taxon>Oculatellaceae</taxon>
        <taxon>Thermoleptolyngbya</taxon>
        <taxon>Thermoleptolyngbya sichuanensis</taxon>
    </lineage>
</organism>
<feature type="transmembrane region" description="Helical" evidence="1">
    <location>
        <begin position="21"/>
        <end position="40"/>
    </location>
</feature>
<dbReference type="RefSeq" id="WP_172354342.1">
    <property type="nucleotide sequence ID" value="NZ_CP053661.1"/>
</dbReference>
<dbReference type="InterPro" id="IPR007138">
    <property type="entry name" value="ABM_dom"/>
</dbReference>
<proteinExistence type="predicted"/>
<evidence type="ECO:0000259" key="2">
    <source>
        <dbReference type="Pfam" id="PF03992"/>
    </source>
</evidence>
<evidence type="ECO:0000313" key="4">
    <source>
        <dbReference type="Proteomes" id="UP000505210"/>
    </source>
</evidence>
<accession>A0A6M8BEA4</accession>
<keyword evidence="1" id="KW-0812">Transmembrane</keyword>
<dbReference type="Pfam" id="PF03992">
    <property type="entry name" value="ABM"/>
    <property type="match status" value="1"/>
</dbReference>
<feature type="domain" description="ABM" evidence="2">
    <location>
        <begin position="65"/>
        <end position="123"/>
    </location>
</feature>